<gene>
    <name evidence="1" type="ORF">EWH70_12885</name>
</gene>
<sequence length="154" mass="16740">MCWICDDPRLTVRDYLEECAAMIARNGWMVQGVEGGRYPPWAYTVGLTGYDLPELVITGMLPERAAGILNQLARGVLDDGPPVPGGRVPLPDGTLAETVRLTEPSAHLRTAVGIYGGRIRARQLVHPDDRGHWPWDPGYRAGRGGQPVLGMRGG</sequence>
<organism evidence="1 2">
    <name type="scientific">Amycolatopsis suaedae</name>
    <dbReference type="NCBI Taxonomy" id="2510978"/>
    <lineage>
        <taxon>Bacteria</taxon>
        <taxon>Bacillati</taxon>
        <taxon>Actinomycetota</taxon>
        <taxon>Actinomycetes</taxon>
        <taxon>Pseudonocardiales</taxon>
        <taxon>Pseudonocardiaceae</taxon>
        <taxon>Amycolatopsis</taxon>
    </lineage>
</organism>
<name>A0A4Q7JAU6_9PSEU</name>
<dbReference type="OrthoDB" id="511192at2"/>
<evidence type="ECO:0000313" key="2">
    <source>
        <dbReference type="Proteomes" id="UP000292003"/>
    </source>
</evidence>
<dbReference type="AlphaFoldDB" id="A0A4Q7JAU6"/>
<dbReference type="Pfam" id="PF14081">
    <property type="entry name" value="DUF4262"/>
    <property type="match status" value="1"/>
</dbReference>
<proteinExistence type="predicted"/>
<keyword evidence="2" id="KW-1185">Reference proteome</keyword>
<accession>A0A4Q7JAU6</accession>
<dbReference type="InterPro" id="IPR025358">
    <property type="entry name" value="DUF4262"/>
</dbReference>
<comment type="caution">
    <text evidence="1">The sequence shown here is derived from an EMBL/GenBank/DDBJ whole genome shotgun (WGS) entry which is preliminary data.</text>
</comment>
<dbReference type="RefSeq" id="WP_130475597.1">
    <property type="nucleotide sequence ID" value="NZ_SFCC01000006.1"/>
</dbReference>
<protein>
    <submittedName>
        <fullName evidence="1">DUF4262 domain-containing protein</fullName>
    </submittedName>
</protein>
<reference evidence="1 2" key="1">
    <citation type="submission" date="2019-02" db="EMBL/GenBank/DDBJ databases">
        <title>Draft genome sequence of Amycolatopsis sp. 8-3EHSu isolated from roots of Suaeda maritima.</title>
        <authorList>
            <person name="Duangmal K."/>
            <person name="Chantavorakit T."/>
        </authorList>
    </citation>
    <scope>NUCLEOTIDE SEQUENCE [LARGE SCALE GENOMIC DNA]</scope>
    <source>
        <strain evidence="1 2">8-3EHSu</strain>
    </source>
</reference>
<evidence type="ECO:0000313" key="1">
    <source>
        <dbReference type="EMBL" id="RZQ63344.1"/>
    </source>
</evidence>
<dbReference type="EMBL" id="SFCC01000006">
    <property type="protein sequence ID" value="RZQ63344.1"/>
    <property type="molecule type" value="Genomic_DNA"/>
</dbReference>
<dbReference type="Proteomes" id="UP000292003">
    <property type="component" value="Unassembled WGS sequence"/>
</dbReference>